<dbReference type="AlphaFoldDB" id="U1GQU2"/>
<dbReference type="Proteomes" id="UP000016412">
    <property type="component" value="Unassembled WGS sequence"/>
</dbReference>
<evidence type="ECO:0000313" key="5">
    <source>
        <dbReference type="Proteomes" id="UP000016646"/>
    </source>
</evidence>
<reference evidence="4 5" key="1">
    <citation type="submission" date="2013-08" db="EMBL/GenBank/DDBJ databases">
        <authorList>
            <person name="Durkin A.S."/>
            <person name="Haft D.R."/>
            <person name="McCorrison J."/>
            <person name="Torralba M."/>
            <person name="Gillis M."/>
            <person name="Haft D.H."/>
            <person name="Methe B."/>
            <person name="Sutton G."/>
            <person name="Nelson K.E."/>
        </authorList>
    </citation>
    <scope>NUCLEOTIDE SEQUENCE [LARGE SCALE GENOMIC DNA]</scope>
    <source>
        <strain evidence="3 5">ATCC 35536</strain>
        <strain evidence="2 4">VPI DR56BR1116</strain>
    </source>
</reference>
<gene>
    <name evidence="3" type="ORF">HMPREF0860_0421</name>
    <name evidence="2" type="ORF">HMPREF1325_2634</name>
</gene>
<sequence length="92" mass="10949">MSASSAANGKRQKCNKHIAKKNLSALLIKLSIYYSHTYRYSERRDGDDVCEKQQGGEKYFSSIIFSIFFHFMFFRFIAKIVRKLYNETLWIY</sequence>
<dbReference type="EMBL" id="AUZJ01000043">
    <property type="protein sequence ID" value="ERF60355.1"/>
    <property type="molecule type" value="Genomic_DNA"/>
</dbReference>
<evidence type="ECO:0000313" key="3">
    <source>
        <dbReference type="EMBL" id="ERJ97668.1"/>
    </source>
</evidence>
<proteinExistence type="predicted"/>
<keyword evidence="5" id="KW-1185">Reference proteome</keyword>
<keyword evidence="1" id="KW-0812">Transmembrane</keyword>
<feature type="transmembrane region" description="Helical" evidence="1">
    <location>
        <begin position="59"/>
        <end position="78"/>
    </location>
</feature>
<dbReference type="STRING" id="1125725.HMPREF1325_2634"/>
<dbReference type="Proteomes" id="UP000016646">
    <property type="component" value="Unassembled WGS sequence"/>
</dbReference>
<evidence type="ECO:0000256" key="1">
    <source>
        <dbReference type="SAM" id="Phobius"/>
    </source>
</evidence>
<keyword evidence="1" id="KW-0472">Membrane</keyword>
<organism evidence="2 4">
    <name type="scientific">Treponema socranskii subsp. socranskii VPI DR56BR1116 = ATCC 35536</name>
    <dbReference type="NCBI Taxonomy" id="1125725"/>
    <lineage>
        <taxon>Bacteria</taxon>
        <taxon>Pseudomonadati</taxon>
        <taxon>Spirochaetota</taxon>
        <taxon>Spirochaetia</taxon>
        <taxon>Spirochaetales</taxon>
        <taxon>Treponemataceae</taxon>
        <taxon>Treponema</taxon>
    </lineage>
</organism>
<keyword evidence="1" id="KW-1133">Transmembrane helix</keyword>
<dbReference type="EMBL" id="AVQI01000084">
    <property type="protein sequence ID" value="ERJ97668.1"/>
    <property type="molecule type" value="Genomic_DNA"/>
</dbReference>
<protein>
    <submittedName>
        <fullName evidence="2">Uncharacterized protein</fullName>
    </submittedName>
</protein>
<comment type="caution">
    <text evidence="2">The sequence shown here is derived from an EMBL/GenBank/DDBJ whole genome shotgun (WGS) entry which is preliminary data.</text>
</comment>
<accession>U1GQU2</accession>
<name>U1GQU2_TRESO</name>
<dbReference type="PATRIC" id="fig|1125725.3.peg.1807"/>
<evidence type="ECO:0000313" key="2">
    <source>
        <dbReference type="EMBL" id="ERF60355.1"/>
    </source>
</evidence>
<evidence type="ECO:0000313" key="4">
    <source>
        <dbReference type="Proteomes" id="UP000016412"/>
    </source>
</evidence>